<dbReference type="AlphaFoldDB" id="A0A951PQS1"/>
<dbReference type="SUPFAM" id="SSF50341">
    <property type="entry name" value="CheW-like"/>
    <property type="match status" value="1"/>
</dbReference>
<reference evidence="2" key="2">
    <citation type="journal article" date="2022" name="Microbiol. Resour. Announc.">
        <title>Metagenome Sequencing to Explore Phylogenomics of Terrestrial Cyanobacteria.</title>
        <authorList>
            <person name="Ward R.D."/>
            <person name="Stajich J.E."/>
            <person name="Johansen J.R."/>
            <person name="Huntemann M."/>
            <person name="Clum A."/>
            <person name="Foster B."/>
            <person name="Foster B."/>
            <person name="Roux S."/>
            <person name="Palaniappan K."/>
            <person name="Varghese N."/>
            <person name="Mukherjee S."/>
            <person name="Reddy T.B.K."/>
            <person name="Daum C."/>
            <person name="Copeland A."/>
            <person name="Chen I.A."/>
            <person name="Ivanova N.N."/>
            <person name="Kyrpides N.C."/>
            <person name="Shapiro N."/>
            <person name="Eloe-Fadrosh E.A."/>
            <person name="Pietrasiak N."/>
        </authorList>
    </citation>
    <scope>NUCLEOTIDE SEQUENCE</scope>
    <source>
        <strain evidence="2">CPER-KK1</strain>
    </source>
</reference>
<dbReference type="Pfam" id="PF01584">
    <property type="entry name" value="CheW"/>
    <property type="match status" value="1"/>
</dbReference>
<protein>
    <submittedName>
        <fullName evidence="2">Chemotaxis protein CheW</fullName>
    </submittedName>
</protein>
<evidence type="ECO:0000313" key="3">
    <source>
        <dbReference type="Proteomes" id="UP000753908"/>
    </source>
</evidence>
<dbReference type="Gene3D" id="2.40.50.180">
    <property type="entry name" value="CheA-289, Domain 4"/>
    <property type="match status" value="1"/>
</dbReference>
<evidence type="ECO:0000259" key="1">
    <source>
        <dbReference type="PROSITE" id="PS50851"/>
    </source>
</evidence>
<dbReference type="Proteomes" id="UP000753908">
    <property type="component" value="Unassembled WGS sequence"/>
</dbReference>
<feature type="domain" description="CheW-like" evidence="1">
    <location>
        <begin position="20"/>
        <end position="164"/>
    </location>
</feature>
<dbReference type="InterPro" id="IPR036061">
    <property type="entry name" value="CheW-like_dom_sf"/>
</dbReference>
<dbReference type="GO" id="GO:0007165">
    <property type="term" value="P:signal transduction"/>
    <property type="evidence" value="ECO:0007669"/>
    <property type="project" value="InterPro"/>
</dbReference>
<dbReference type="PANTHER" id="PTHR22617:SF23">
    <property type="entry name" value="CHEMOTAXIS PROTEIN CHEW"/>
    <property type="match status" value="1"/>
</dbReference>
<dbReference type="PROSITE" id="PS50851">
    <property type="entry name" value="CHEW"/>
    <property type="match status" value="1"/>
</dbReference>
<accession>A0A951PQS1</accession>
<name>A0A951PQS1_9CYAN</name>
<organism evidence="2 3">
    <name type="scientific">Symplocastrum torsivum CPER-KK1</name>
    <dbReference type="NCBI Taxonomy" id="450513"/>
    <lineage>
        <taxon>Bacteria</taxon>
        <taxon>Bacillati</taxon>
        <taxon>Cyanobacteriota</taxon>
        <taxon>Cyanophyceae</taxon>
        <taxon>Oscillatoriophycideae</taxon>
        <taxon>Oscillatoriales</taxon>
        <taxon>Microcoleaceae</taxon>
        <taxon>Symplocastrum</taxon>
    </lineage>
</organism>
<dbReference type="Gene3D" id="2.30.30.40">
    <property type="entry name" value="SH3 Domains"/>
    <property type="match status" value="1"/>
</dbReference>
<evidence type="ECO:0000313" key="2">
    <source>
        <dbReference type="EMBL" id="MBW4547541.1"/>
    </source>
</evidence>
<gene>
    <name evidence="2" type="ORF">KME25_24335</name>
</gene>
<sequence length="164" mass="18148">MDTSALALRTNPIPNKKNLGDSYLKFQFGQQTPAVLSMSRATEVVVLPVDRLTPMPNMAPFVMGLINRRSRVLWLVDLARMLNLPGVETNVQHYNVVIISNESMSLGVIVQSVEGIVRLMPDSIHSPLGHVSSALVPYLRGCILQETEILLVLDAEAILRYAQQ</sequence>
<dbReference type="SMART" id="SM00260">
    <property type="entry name" value="CheW"/>
    <property type="match status" value="1"/>
</dbReference>
<dbReference type="InterPro" id="IPR039315">
    <property type="entry name" value="CheW"/>
</dbReference>
<dbReference type="InterPro" id="IPR002545">
    <property type="entry name" value="CheW-lke_dom"/>
</dbReference>
<dbReference type="GO" id="GO:0005829">
    <property type="term" value="C:cytosol"/>
    <property type="evidence" value="ECO:0007669"/>
    <property type="project" value="TreeGrafter"/>
</dbReference>
<dbReference type="EMBL" id="JAHHIF010000043">
    <property type="protein sequence ID" value="MBW4547541.1"/>
    <property type="molecule type" value="Genomic_DNA"/>
</dbReference>
<proteinExistence type="predicted"/>
<reference evidence="2" key="1">
    <citation type="submission" date="2021-05" db="EMBL/GenBank/DDBJ databases">
        <authorList>
            <person name="Pietrasiak N."/>
            <person name="Ward R."/>
            <person name="Stajich J.E."/>
            <person name="Kurbessoian T."/>
        </authorList>
    </citation>
    <scope>NUCLEOTIDE SEQUENCE</scope>
    <source>
        <strain evidence="2">CPER-KK1</strain>
    </source>
</reference>
<dbReference type="GO" id="GO:0006935">
    <property type="term" value="P:chemotaxis"/>
    <property type="evidence" value="ECO:0007669"/>
    <property type="project" value="InterPro"/>
</dbReference>
<comment type="caution">
    <text evidence="2">The sequence shown here is derived from an EMBL/GenBank/DDBJ whole genome shotgun (WGS) entry which is preliminary data.</text>
</comment>
<dbReference type="PANTHER" id="PTHR22617">
    <property type="entry name" value="CHEMOTAXIS SENSOR HISTIDINE KINASE-RELATED"/>
    <property type="match status" value="1"/>
</dbReference>